<feature type="transmembrane region" description="Helical" evidence="1">
    <location>
        <begin position="155"/>
        <end position="176"/>
    </location>
</feature>
<protein>
    <submittedName>
        <fullName evidence="3">Tripartite tricarboxylate transporter TctB family protein</fullName>
    </submittedName>
</protein>
<feature type="transmembrane region" description="Helical" evidence="1">
    <location>
        <begin position="104"/>
        <end position="123"/>
    </location>
</feature>
<reference evidence="4" key="1">
    <citation type="journal article" date="2019" name="Int. J. Syst. Evol. Microbiol.">
        <title>The Global Catalogue of Microorganisms (GCM) 10K type strain sequencing project: providing services to taxonomists for standard genome sequencing and annotation.</title>
        <authorList>
            <consortium name="The Broad Institute Genomics Platform"/>
            <consortium name="The Broad Institute Genome Sequencing Center for Infectious Disease"/>
            <person name="Wu L."/>
            <person name="Ma J."/>
        </authorList>
    </citation>
    <scope>NUCLEOTIDE SEQUENCE [LARGE SCALE GENOMIC DNA]</scope>
    <source>
        <strain evidence="4">NBRC 111756</strain>
    </source>
</reference>
<comment type="caution">
    <text evidence="3">The sequence shown here is derived from an EMBL/GenBank/DDBJ whole genome shotgun (WGS) entry which is preliminary data.</text>
</comment>
<feature type="transmembrane region" description="Helical" evidence="1">
    <location>
        <begin position="74"/>
        <end position="92"/>
    </location>
</feature>
<proteinExistence type="predicted"/>
<feature type="domain" description="DUF1468" evidence="2">
    <location>
        <begin position="33"/>
        <end position="181"/>
    </location>
</feature>
<keyword evidence="4" id="KW-1185">Reference proteome</keyword>
<evidence type="ECO:0000259" key="2">
    <source>
        <dbReference type="Pfam" id="PF07331"/>
    </source>
</evidence>
<keyword evidence="1" id="KW-0472">Membrane</keyword>
<organism evidence="3 4">
    <name type="scientific">Marinobacterium aestuariivivens</name>
    <dbReference type="NCBI Taxonomy" id="1698799"/>
    <lineage>
        <taxon>Bacteria</taxon>
        <taxon>Pseudomonadati</taxon>
        <taxon>Pseudomonadota</taxon>
        <taxon>Gammaproteobacteria</taxon>
        <taxon>Oceanospirillales</taxon>
        <taxon>Oceanospirillaceae</taxon>
        <taxon>Marinobacterium</taxon>
    </lineage>
</organism>
<keyword evidence="1" id="KW-0812">Transmembrane</keyword>
<dbReference type="EMBL" id="JBHSWE010000001">
    <property type="protein sequence ID" value="MFC6672822.1"/>
    <property type="molecule type" value="Genomic_DNA"/>
</dbReference>
<dbReference type="Pfam" id="PF07331">
    <property type="entry name" value="TctB"/>
    <property type="match status" value="1"/>
</dbReference>
<feature type="transmembrane region" description="Helical" evidence="1">
    <location>
        <begin position="32"/>
        <end position="54"/>
    </location>
</feature>
<dbReference type="RefSeq" id="WP_379911239.1">
    <property type="nucleotide sequence ID" value="NZ_JBHSWE010000001.1"/>
</dbReference>
<name>A0ABW2A5T9_9GAMM</name>
<evidence type="ECO:0000313" key="4">
    <source>
        <dbReference type="Proteomes" id="UP001596422"/>
    </source>
</evidence>
<dbReference type="InterPro" id="IPR009936">
    <property type="entry name" value="DUF1468"/>
</dbReference>
<evidence type="ECO:0000256" key="1">
    <source>
        <dbReference type="SAM" id="Phobius"/>
    </source>
</evidence>
<gene>
    <name evidence="3" type="ORF">ACFQDL_24140</name>
</gene>
<evidence type="ECO:0000313" key="3">
    <source>
        <dbReference type="EMBL" id="MFC6672822.1"/>
    </source>
</evidence>
<sequence length="189" mass="20424">MNLELPKAVVSVPGRSADRLQGTSPMKPKSDLVVGLTVVALAITGLAWLIPAGITLPGSERSVLLSPAFWPKVLFWLLLAMGLTIILGALRSGRAAKSQNTDGLLPLTRISLLKGLVFIGGLFVYYWVIHWIGIVLASTLMLIGAMCLGGQKQWLPMLLTAVLLPLAAYLFFVHVAKIPMPLGIFEQWL</sequence>
<keyword evidence="1" id="KW-1133">Transmembrane helix</keyword>
<dbReference type="Proteomes" id="UP001596422">
    <property type="component" value="Unassembled WGS sequence"/>
</dbReference>
<accession>A0ABW2A5T9</accession>